<organism evidence="3 4">
    <name type="scientific">Aquibacillus koreensis</name>
    <dbReference type="NCBI Taxonomy" id="279446"/>
    <lineage>
        <taxon>Bacteria</taxon>
        <taxon>Bacillati</taxon>
        <taxon>Bacillota</taxon>
        <taxon>Bacilli</taxon>
        <taxon>Bacillales</taxon>
        <taxon>Bacillaceae</taxon>
        <taxon>Aquibacillus</taxon>
    </lineage>
</organism>
<dbReference type="EMBL" id="JAMQJZ010000008">
    <property type="protein sequence ID" value="MDC3420978.1"/>
    <property type="molecule type" value="Genomic_DNA"/>
</dbReference>
<name>A0A9X3WLU1_9BACI</name>
<dbReference type="CDD" id="cd00118">
    <property type="entry name" value="LysM"/>
    <property type="match status" value="2"/>
</dbReference>
<dbReference type="RefSeq" id="WP_259871548.1">
    <property type="nucleotide sequence ID" value="NZ_JAMQJZ010000008.1"/>
</dbReference>
<dbReference type="PANTHER" id="PTHR33734">
    <property type="entry name" value="LYSM DOMAIN-CONTAINING GPI-ANCHORED PROTEIN 2"/>
    <property type="match status" value="1"/>
</dbReference>
<gene>
    <name evidence="3" type="ORF">NC661_11415</name>
</gene>
<accession>A0A9X3WLU1</accession>
<dbReference type="Gene3D" id="3.10.350.10">
    <property type="entry name" value="LysM domain"/>
    <property type="match status" value="3"/>
</dbReference>
<reference evidence="3" key="1">
    <citation type="submission" date="2022-06" db="EMBL/GenBank/DDBJ databases">
        <title>Aquibacillus sp. a new bacterium isolated from soil saline samples.</title>
        <authorList>
            <person name="Galisteo C."/>
            <person name="De La Haba R."/>
            <person name="Sanchez-Porro C."/>
            <person name="Ventosa A."/>
        </authorList>
    </citation>
    <scope>NUCLEOTIDE SEQUENCE</scope>
    <source>
        <strain evidence="3">JCM 12387</strain>
    </source>
</reference>
<dbReference type="Proteomes" id="UP001145072">
    <property type="component" value="Unassembled WGS sequence"/>
</dbReference>
<dbReference type="SUPFAM" id="SSF54106">
    <property type="entry name" value="LysM domain"/>
    <property type="match status" value="3"/>
</dbReference>
<evidence type="ECO:0000259" key="2">
    <source>
        <dbReference type="PROSITE" id="PS51782"/>
    </source>
</evidence>
<sequence>MKTKIMKTLAPTAVVGLVIGTAGFSVSAETETMEEGETFWDVAQEHNVTVDELMDMNSDIEPRAIPVGTEIELDAEQSTGSNDAVTHTVQPGNTLIGIANVYDGVTLEDLHDLNQGIDPYELMIGSEVTVVHDNNDSTDNSSENGNENSDVVYHMVQPGNTINGIASVYDYVSAEEIMEANPDVDPNDLTIGSEIAIPLD</sequence>
<evidence type="ECO:0000256" key="1">
    <source>
        <dbReference type="SAM" id="SignalP"/>
    </source>
</evidence>
<dbReference type="PANTHER" id="PTHR33734:SF22">
    <property type="entry name" value="MEMBRANE-BOUND LYTIC MUREIN TRANSGLYCOSYLASE D"/>
    <property type="match status" value="1"/>
</dbReference>
<feature type="chain" id="PRO_5040723981" evidence="1">
    <location>
        <begin position="28"/>
        <end position="200"/>
    </location>
</feature>
<evidence type="ECO:0000313" key="4">
    <source>
        <dbReference type="Proteomes" id="UP001145072"/>
    </source>
</evidence>
<feature type="domain" description="LysM" evidence="2">
    <location>
        <begin position="152"/>
        <end position="197"/>
    </location>
</feature>
<comment type="caution">
    <text evidence="3">The sequence shown here is derived from an EMBL/GenBank/DDBJ whole genome shotgun (WGS) entry which is preliminary data.</text>
</comment>
<feature type="signal peptide" evidence="1">
    <location>
        <begin position="1"/>
        <end position="27"/>
    </location>
</feature>
<dbReference type="InterPro" id="IPR036779">
    <property type="entry name" value="LysM_dom_sf"/>
</dbReference>
<feature type="domain" description="LysM" evidence="2">
    <location>
        <begin position="29"/>
        <end position="73"/>
    </location>
</feature>
<evidence type="ECO:0000313" key="3">
    <source>
        <dbReference type="EMBL" id="MDC3420978.1"/>
    </source>
</evidence>
<dbReference type="Pfam" id="PF01476">
    <property type="entry name" value="LysM"/>
    <property type="match status" value="3"/>
</dbReference>
<dbReference type="AlphaFoldDB" id="A0A9X3WLU1"/>
<proteinExistence type="predicted"/>
<protein>
    <submittedName>
        <fullName evidence="3">LysM peptidoglycan-binding domain-containing protein</fullName>
    </submittedName>
</protein>
<dbReference type="PROSITE" id="PS51782">
    <property type="entry name" value="LYSM"/>
    <property type="match status" value="3"/>
</dbReference>
<keyword evidence="1" id="KW-0732">Signal</keyword>
<dbReference type="SMART" id="SM00257">
    <property type="entry name" value="LysM"/>
    <property type="match status" value="3"/>
</dbReference>
<dbReference type="InterPro" id="IPR018392">
    <property type="entry name" value="LysM"/>
</dbReference>
<keyword evidence="4" id="KW-1185">Reference proteome</keyword>
<feature type="domain" description="LysM" evidence="2">
    <location>
        <begin position="85"/>
        <end position="130"/>
    </location>
</feature>